<dbReference type="Proteomes" id="UP001465668">
    <property type="component" value="Unassembled WGS sequence"/>
</dbReference>
<evidence type="ECO:0000256" key="3">
    <source>
        <dbReference type="ARBA" id="ARBA00022989"/>
    </source>
</evidence>
<keyword evidence="4 6" id="KW-0472">Membrane</keyword>
<feature type="domain" description="Rhodopsin" evidence="7">
    <location>
        <begin position="61"/>
        <end position="302"/>
    </location>
</feature>
<evidence type="ECO:0000313" key="9">
    <source>
        <dbReference type="Proteomes" id="UP001465668"/>
    </source>
</evidence>
<feature type="transmembrane region" description="Helical" evidence="6">
    <location>
        <begin position="47"/>
        <end position="65"/>
    </location>
</feature>
<keyword evidence="8" id="KW-0675">Receptor</keyword>
<feature type="transmembrane region" description="Helical" evidence="6">
    <location>
        <begin position="240"/>
        <end position="265"/>
    </location>
</feature>
<keyword evidence="3 6" id="KW-1133">Transmembrane helix</keyword>
<evidence type="ECO:0000256" key="2">
    <source>
        <dbReference type="ARBA" id="ARBA00022692"/>
    </source>
</evidence>
<gene>
    <name evidence="8" type="ORF">SCAR479_08440</name>
</gene>
<feature type="transmembrane region" description="Helical" evidence="6">
    <location>
        <begin position="203"/>
        <end position="228"/>
    </location>
</feature>
<evidence type="ECO:0000256" key="4">
    <source>
        <dbReference type="ARBA" id="ARBA00023136"/>
    </source>
</evidence>
<feature type="transmembrane region" description="Helical" evidence="6">
    <location>
        <begin position="277"/>
        <end position="297"/>
    </location>
</feature>
<dbReference type="Pfam" id="PF20684">
    <property type="entry name" value="Fung_rhodopsin"/>
    <property type="match status" value="1"/>
</dbReference>
<reference evidence="8 9" key="1">
    <citation type="submission" date="2024-02" db="EMBL/GenBank/DDBJ databases">
        <title>First draft genome assembly of two strains of Seiridium cardinale.</title>
        <authorList>
            <person name="Emiliani G."/>
            <person name="Scali E."/>
        </authorList>
    </citation>
    <scope>NUCLEOTIDE SEQUENCE [LARGE SCALE GENOMIC DNA]</scope>
    <source>
        <strain evidence="8 9">BM-138-000479</strain>
    </source>
</reference>
<dbReference type="InterPro" id="IPR049326">
    <property type="entry name" value="Rhodopsin_dom_fungi"/>
</dbReference>
<evidence type="ECO:0000259" key="7">
    <source>
        <dbReference type="Pfam" id="PF20684"/>
    </source>
</evidence>
<comment type="subcellular location">
    <subcellularLocation>
        <location evidence="1">Membrane</location>
        <topology evidence="1">Multi-pass membrane protein</topology>
    </subcellularLocation>
</comment>
<organism evidence="8 9">
    <name type="scientific">Seiridium cardinale</name>
    <dbReference type="NCBI Taxonomy" id="138064"/>
    <lineage>
        <taxon>Eukaryota</taxon>
        <taxon>Fungi</taxon>
        <taxon>Dikarya</taxon>
        <taxon>Ascomycota</taxon>
        <taxon>Pezizomycotina</taxon>
        <taxon>Sordariomycetes</taxon>
        <taxon>Xylariomycetidae</taxon>
        <taxon>Amphisphaeriales</taxon>
        <taxon>Sporocadaceae</taxon>
        <taxon>Seiridium</taxon>
    </lineage>
</organism>
<evidence type="ECO:0000256" key="5">
    <source>
        <dbReference type="ARBA" id="ARBA00038359"/>
    </source>
</evidence>
<dbReference type="InterPro" id="IPR052337">
    <property type="entry name" value="SAT4-like"/>
</dbReference>
<comment type="caution">
    <text evidence="8">The sequence shown here is derived from an EMBL/GenBank/DDBJ whole genome shotgun (WGS) entry which is preliminary data.</text>
</comment>
<evidence type="ECO:0000313" key="8">
    <source>
        <dbReference type="EMBL" id="KAK9774885.1"/>
    </source>
</evidence>
<evidence type="ECO:0000256" key="1">
    <source>
        <dbReference type="ARBA" id="ARBA00004141"/>
    </source>
</evidence>
<protein>
    <submittedName>
        <fullName evidence="8">G-protein coupled receptors family 1 profile domain-containing protein</fullName>
    </submittedName>
</protein>
<keyword evidence="9" id="KW-1185">Reference proteome</keyword>
<feature type="transmembrane region" description="Helical" evidence="6">
    <location>
        <begin position="77"/>
        <end position="101"/>
    </location>
</feature>
<evidence type="ECO:0000256" key="6">
    <source>
        <dbReference type="SAM" id="Phobius"/>
    </source>
</evidence>
<accession>A0ABR2XM48</accession>
<dbReference type="PANTHER" id="PTHR33048">
    <property type="entry name" value="PTH11-LIKE INTEGRAL MEMBRANE PROTEIN (AFU_ORTHOLOGUE AFUA_5G11245)"/>
    <property type="match status" value="1"/>
</dbReference>
<name>A0ABR2XM48_9PEZI</name>
<feature type="transmembrane region" description="Helical" evidence="6">
    <location>
        <begin position="121"/>
        <end position="145"/>
    </location>
</feature>
<comment type="similarity">
    <text evidence="5">Belongs to the SAT4 family.</text>
</comment>
<sequence>MWYENFAAAASVCVAMNCSVIDALTVQRVEAEACGVPVRSRRNDFWGLFPVEVITLLCALMRLYSRYADGIAYAWDDYIMVAILPVWLGFTLCGAIARFTAFGVDLYTISDPNTIMSGLKLFYICETFYFVTLGLCKMMVLSFYLRIFPNTKFRVAAYAIMLYVAIFTLVALFLQIFQCFPVASIWEGWRGDFGEYQCFDVNLMTVVVAANLIGQDVAILLLPLPLLLQLNISWKKRGSIILLFSLGIFVVITSSIRLQYIVIMAKSTNPTYDYTDVIIWTGLEVDISVIVACLPAIRSYLSGRIKFLASTKEGSGSPNDNCNSTKATRTPRKTAQMHLSSIAPKRVMETDHESQIELGDKNMGFTQTEIGTASIVTPDDRSIASMEDGIYVQKTTTMKTSGGSTW</sequence>
<feature type="transmembrane region" description="Helical" evidence="6">
    <location>
        <begin position="157"/>
        <end position="183"/>
    </location>
</feature>
<dbReference type="PANTHER" id="PTHR33048:SF143">
    <property type="entry name" value="EXTRACELLULAR MEMBRANE PROTEIN CFEM DOMAIN-CONTAINING PROTEIN-RELATED"/>
    <property type="match status" value="1"/>
</dbReference>
<keyword evidence="2 6" id="KW-0812">Transmembrane</keyword>
<proteinExistence type="inferred from homology"/>
<dbReference type="EMBL" id="JARVKM010000038">
    <property type="protein sequence ID" value="KAK9774885.1"/>
    <property type="molecule type" value="Genomic_DNA"/>
</dbReference>